<dbReference type="CTD" id="36380202"/>
<dbReference type="Proteomes" id="UP000035682">
    <property type="component" value="Unplaced"/>
</dbReference>
<reference evidence="5 6" key="1">
    <citation type="submission" date="2014-09" db="EMBL/GenBank/DDBJ databases">
        <authorList>
            <person name="Martin A.A."/>
        </authorList>
    </citation>
    <scope>NUCLEOTIDE SEQUENCE</scope>
    <source>
        <strain evidence="6">ED321</strain>
        <strain evidence="5">ED321 Heterogonic</strain>
    </source>
</reference>
<dbReference type="OrthoDB" id="10065073at2759"/>
<dbReference type="InterPro" id="IPR012937">
    <property type="entry name" value="TET5"/>
</dbReference>
<dbReference type="OMA" id="TWDQVSR"/>
<dbReference type="PANTHER" id="PTHR12974">
    <property type="entry name" value="PRION-LIKE- Q/N-RICH -DOMAIN-BEARING PROTEIN PROTEIN 44"/>
    <property type="match status" value="1"/>
</dbReference>
<evidence type="ECO:0000256" key="2">
    <source>
        <dbReference type="ARBA" id="ARBA00012388"/>
    </source>
</evidence>
<evidence type="ECO:0000313" key="6">
    <source>
        <dbReference type="Proteomes" id="UP000035682"/>
    </source>
</evidence>
<dbReference type="GO" id="GO:1990817">
    <property type="term" value="F:poly(A) RNA polymerase activity"/>
    <property type="evidence" value="ECO:0007669"/>
    <property type="project" value="UniProtKB-EC"/>
</dbReference>
<dbReference type="GO" id="GO:0003723">
    <property type="term" value="F:RNA binding"/>
    <property type="evidence" value="ECO:0007669"/>
    <property type="project" value="TreeGrafter"/>
</dbReference>
<proteinExistence type="inferred from homology"/>
<dbReference type="WBParaSite" id="SRAE_2000249900.1">
    <property type="protein sequence ID" value="SRAE_2000249900.1"/>
    <property type="gene ID" value="WBGene00262709"/>
</dbReference>
<evidence type="ECO:0000256" key="3">
    <source>
        <dbReference type="ARBA" id="ARBA00022679"/>
    </source>
</evidence>
<keyword evidence="3" id="KW-0808">Transferase</keyword>
<evidence type="ECO:0000256" key="4">
    <source>
        <dbReference type="ARBA" id="ARBA00047933"/>
    </source>
</evidence>
<dbReference type="Pfam" id="PF07984">
    <property type="entry name" value="NTP_transf_7"/>
    <property type="match status" value="1"/>
</dbReference>
<comment type="similarity">
    <text evidence="1">Belongs to the TENT family.</text>
</comment>
<reference evidence="7" key="2">
    <citation type="submission" date="2020-12" db="UniProtKB">
        <authorList>
            <consortium name="WormBaseParasite"/>
        </authorList>
    </citation>
    <scope>IDENTIFICATION</scope>
</reference>
<dbReference type="GeneID" id="36380202"/>
<name>A0A090LDJ6_STRRB</name>
<dbReference type="RefSeq" id="XP_024507037.1">
    <property type="nucleotide sequence ID" value="XM_024653574.1"/>
</dbReference>
<comment type="catalytic activity">
    <reaction evidence="4">
        <text>RNA(n) + ATP = RNA(n)-3'-adenine ribonucleotide + diphosphate</text>
        <dbReference type="Rhea" id="RHEA:11332"/>
        <dbReference type="Rhea" id="RHEA-COMP:14527"/>
        <dbReference type="Rhea" id="RHEA-COMP:17347"/>
        <dbReference type="ChEBI" id="CHEBI:30616"/>
        <dbReference type="ChEBI" id="CHEBI:33019"/>
        <dbReference type="ChEBI" id="CHEBI:140395"/>
        <dbReference type="ChEBI" id="CHEBI:173115"/>
        <dbReference type="EC" id="2.7.7.19"/>
    </reaction>
    <physiologicalReaction direction="left-to-right" evidence="4">
        <dbReference type="Rhea" id="RHEA:11333"/>
    </physiologicalReaction>
</comment>
<organism evidence="5">
    <name type="scientific">Strongyloides ratti</name>
    <name type="common">Parasitic roundworm</name>
    <dbReference type="NCBI Taxonomy" id="34506"/>
    <lineage>
        <taxon>Eukaryota</taxon>
        <taxon>Metazoa</taxon>
        <taxon>Ecdysozoa</taxon>
        <taxon>Nematoda</taxon>
        <taxon>Chromadorea</taxon>
        <taxon>Rhabditida</taxon>
        <taxon>Tylenchina</taxon>
        <taxon>Panagrolaimomorpha</taxon>
        <taxon>Strongyloidoidea</taxon>
        <taxon>Strongyloididae</taxon>
        <taxon>Strongyloides</taxon>
    </lineage>
</organism>
<dbReference type="AlphaFoldDB" id="A0A090LDJ6"/>
<evidence type="ECO:0000256" key="1">
    <source>
        <dbReference type="ARBA" id="ARBA00007631"/>
    </source>
</evidence>
<protein>
    <recommendedName>
        <fullName evidence="2">polynucleotide adenylyltransferase</fullName>
        <ecNumber evidence="2">2.7.7.19</ecNumber>
    </recommendedName>
</protein>
<keyword evidence="6" id="KW-1185">Reference proteome</keyword>
<dbReference type="SMART" id="SM01153">
    <property type="entry name" value="DUF1693"/>
    <property type="match status" value="1"/>
</dbReference>
<gene>
    <name evidence="5 7 8" type="ORF">SRAE_2000249900</name>
</gene>
<evidence type="ECO:0000313" key="5">
    <source>
        <dbReference type="EMBL" id="CEF67837.1"/>
    </source>
</evidence>
<dbReference type="EC" id="2.7.7.19" evidence="2"/>
<dbReference type="STRING" id="34506.A0A090LDJ6"/>
<sequence length="421" mass="49221">MLKDNYIVISFVVKTWLPKNNLIIKLYIHQFFILNLKMSPNNNCNTKILISNAVTHQSTTLEKPLIRSSVELNEKQFEKLKAVMRYKVEIHGKDSFPTIEVELHKLIKCVRRKLKENNIYLKYVKMNGGAASYVLAEEDFLYADLDLIFALDFSKPETFDKVKTSVFDALIEMMPRTINKDNLHEDILKDIYISKMVKVDEKDKWSLFSLYNNVGKCIELKFVDSMHRQFEFSVDSFQITLDSMLVGDKIEKCSEKVIAESMYGDIDLALYHLNNGLIETRSPEEIRGGGLLKYCYLLCRGNKATEDCKRLEKYMCSRFFIDFPDVQSQQLKLIQYVDNHFNDVDENIFSYLDILYQVILNSTVCLMVYDRKVTLSMIKNLKNYYKYSYGMSAKGYCEHNPRSKIMYIPNNGTANYWIAVE</sequence>
<dbReference type="GO" id="GO:0048255">
    <property type="term" value="P:mRNA stabilization"/>
    <property type="evidence" value="ECO:0007669"/>
    <property type="project" value="TreeGrafter"/>
</dbReference>
<evidence type="ECO:0000313" key="8">
    <source>
        <dbReference type="WormBase" id="SRAE_2000249900"/>
    </source>
</evidence>
<dbReference type="WormBase" id="SRAE_2000249900">
    <property type="protein sequence ID" value="SRP05339"/>
    <property type="gene ID" value="WBGene00262709"/>
</dbReference>
<evidence type="ECO:0000313" key="7">
    <source>
        <dbReference type="WBParaSite" id="SRAE_2000249900.1"/>
    </source>
</evidence>
<dbReference type="EMBL" id="LN609529">
    <property type="protein sequence ID" value="CEF67837.1"/>
    <property type="molecule type" value="Genomic_DNA"/>
</dbReference>
<dbReference type="PANTHER" id="PTHR12974:SF36">
    <property type="entry name" value="POLYNUCLEOTIDE ADENYLYLTRANSFERASE"/>
    <property type="match status" value="1"/>
</dbReference>
<accession>A0A090LDJ6</accession>